<name>A0A0Q9ZZX8_9GAMM</name>
<organism evidence="1 2">
    <name type="scientific">Stenotrophomonas pictorum JCM 9942</name>
    <dbReference type="NCBI Taxonomy" id="1236960"/>
    <lineage>
        <taxon>Bacteria</taxon>
        <taxon>Pseudomonadati</taxon>
        <taxon>Pseudomonadota</taxon>
        <taxon>Gammaproteobacteria</taxon>
        <taxon>Lysobacterales</taxon>
        <taxon>Lysobacteraceae</taxon>
        <taxon>Stenotrophomonas</taxon>
    </lineage>
</organism>
<sequence length="69" mass="7328">MHARRLLSRQLQGVDAVEVMVLDSHFASVAGVQPAIQGNGGDVGTEQPIDTLKSTAIQAVEFRQELSGP</sequence>
<keyword evidence="2" id="KW-1185">Reference proteome</keyword>
<dbReference type="EMBL" id="LLXS01000056">
    <property type="protein sequence ID" value="KRG38485.1"/>
    <property type="molecule type" value="Genomic_DNA"/>
</dbReference>
<dbReference type="AlphaFoldDB" id="A0A0Q9ZZX8"/>
<dbReference type="Proteomes" id="UP000050836">
    <property type="component" value="Unassembled WGS sequence"/>
</dbReference>
<gene>
    <name evidence="1" type="ORF">ARC78_02025</name>
</gene>
<evidence type="ECO:0000313" key="1">
    <source>
        <dbReference type="EMBL" id="KRG38485.1"/>
    </source>
</evidence>
<evidence type="ECO:0000313" key="2">
    <source>
        <dbReference type="Proteomes" id="UP000050836"/>
    </source>
</evidence>
<reference evidence="1 2" key="1">
    <citation type="submission" date="2015-10" db="EMBL/GenBank/DDBJ databases">
        <title>Genome sequencing and analysis of members of genus Stenotrophomonas.</title>
        <authorList>
            <person name="Patil P.P."/>
            <person name="Midha S."/>
            <person name="Patil P.B."/>
        </authorList>
    </citation>
    <scope>NUCLEOTIDE SEQUENCE [LARGE SCALE GENOMIC DNA]</scope>
    <source>
        <strain evidence="1 2">JCM 9942</strain>
    </source>
</reference>
<proteinExistence type="predicted"/>
<protein>
    <submittedName>
        <fullName evidence="1">Uncharacterized protein</fullName>
    </submittedName>
</protein>
<comment type="caution">
    <text evidence="1">The sequence shown here is derived from an EMBL/GenBank/DDBJ whole genome shotgun (WGS) entry which is preliminary data.</text>
</comment>
<accession>A0A0Q9ZZX8</accession>